<dbReference type="Pfam" id="PF05013">
    <property type="entry name" value="FGase"/>
    <property type="match status" value="1"/>
</dbReference>
<dbReference type="Gene3D" id="3.40.630.40">
    <property type="entry name" value="Zn-dependent exopeptidases"/>
    <property type="match status" value="1"/>
</dbReference>
<keyword evidence="1" id="KW-0378">Hydrolase</keyword>
<dbReference type="GO" id="GO:0016787">
    <property type="term" value="F:hydrolase activity"/>
    <property type="evidence" value="ECO:0007669"/>
    <property type="project" value="UniProtKB-KW"/>
</dbReference>
<dbReference type="EMBL" id="PDOE01000010">
    <property type="protein sequence ID" value="RKL65927.1"/>
    <property type="molecule type" value="Genomic_DNA"/>
</dbReference>
<dbReference type="AlphaFoldDB" id="A0A3A9JZM3"/>
<proteinExistence type="predicted"/>
<dbReference type="OrthoDB" id="8716700at2"/>
<organism evidence="1 2">
    <name type="scientific">Salipaludibacillus neizhouensis</name>
    <dbReference type="NCBI Taxonomy" id="885475"/>
    <lineage>
        <taxon>Bacteria</taxon>
        <taxon>Bacillati</taxon>
        <taxon>Bacillota</taxon>
        <taxon>Bacilli</taxon>
        <taxon>Bacillales</taxon>
        <taxon>Bacillaceae</taxon>
    </lineage>
</organism>
<evidence type="ECO:0000313" key="2">
    <source>
        <dbReference type="Proteomes" id="UP000281498"/>
    </source>
</evidence>
<evidence type="ECO:0000313" key="1">
    <source>
        <dbReference type="EMBL" id="RKL65927.1"/>
    </source>
</evidence>
<accession>A0A3A9JZM3</accession>
<comment type="caution">
    <text evidence="1">The sequence shown here is derived from an EMBL/GenBank/DDBJ whole genome shotgun (WGS) entry which is preliminary data.</text>
</comment>
<dbReference type="Proteomes" id="UP000281498">
    <property type="component" value="Unassembled WGS sequence"/>
</dbReference>
<name>A0A3A9JZM3_9BACI</name>
<keyword evidence="2" id="KW-1185">Reference proteome</keyword>
<sequence length="275" mass="31892">MRDNDTMTEKLPILISVPHAGMKKPAFIQTTCLLTDMDILLDGDTWTDHLFAFNGRVEEFHQMDVSRIFLDLNREETDLPPLNPDGIVKTRTVTGKKVWDTPSGLRPLEREKLIQDYYLPYHRKLEKAARNPKVKVAIDCHSMLDYGPGNKLINWQHRPLFCIGNRGTTSGEQGDEDLTAPVEMVVKLKRLLEKKFQRYKTDSQQFVTMNDPFKGGFVTRHHGALGEIPWIQLEVNRNLYLPEREFMNLQPSESQKQKLGEFREMLYDVLLSFSK</sequence>
<reference evidence="1 2" key="1">
    <citation type="submission" date="2017-10" db="EMBL/GenBank/DDBJ databases">
        <title>Bacillus sp. nov., a halophilic bacterium isolated from a Keqin Lake.</title>
        <authorList>
            <person name="Wang H."/>
        </authorList>
    </citation>
    <scope>NUCLEOTIDE SEQUENCE [LARGE SCALE GENOMIC DNA]</scope>
    <source>
        <strain evidence="1 2">KCTC 13187</strain>
    </source>
</reference>
<dbReference type="InterPro" id="IPR007709">
    <property type="entry name" value="N-FG_amidohydro"/>
</dbReference>
<dbReference type="SUPFAM" id="SSF53187">
    <property type="entry name" value="Zn-dependent exopeptidases"/>
    <property type="match status" value="1"/>
</dbReference>
<protein>
    <submittedName>
        <fullName evidence="1">N-formylglutamate amidohydrolase</fullName>
    </submittedName>
</protein>
<gene>
    <name evidence="1" type="ORF">CR203_17800</name>
</gene>